<gene>
    <name evidence="3" type="ORF">ABB55_12775</name>
</gene>
<evidence type="ECO:0000313" key="3">
    <source>
        <dbReference type="EMBL" id="KPL52982.1"/>
    </source>
</evidence>
<dbReference type="AlphaFoldDB" id="A0A0P6VR05"/>
<organism evidence="3 4">
    <name type="scientific">Prosthecodimorpha hirschii</name>
    <dbReference type="NCBI Taxonomy" id="665126"/>
    <lineage>
        <taxon>Bacteria</taxon>
        <taxon>Pseudomonadati</taxon>
        <taxon>Pseudomonadota</taxon>
        <taxon>Alphaproteobacteria</taxon>
        <taxon>Hyphomicrobiales</taxon>
        <taxon>Ancalomicrobiaceae</taxon>
        <taxon>Prosthecodimorpha</taxon>
    </lineage>
</organism>
<dbReference type="OrthoDB" id="6183775at2"/>
<reference evidence="3 4" key="2">
    <citation type="submission" date="2015-10" db="EMBL/GenBank/DDBJ databases">
        <title>Draft Genome Sequence of Prosthecomicrobium hirschii ATCC 27832.</title>
        <authorList>
            <person name="Daniel J."/>
            <person name="Givan S.A."/>
            <person name="Brun Y.V."/>
            <person name="Brown P.J."/>
        </authorList>
    </citation>
    <scope>NUCLEOTIDE SEQUENCE [LARGE SCALE GENOMIC DNA]</scope>
    <source>
        <strain evidence="3 4">16</strain>
    </source>
</reference>
<evidence type="ECO:0000259" key="2">
    <source>
        <dbReference type="Pfam" id="PF07331"/>
    </source>
</evidence>
<accession>A0A0P6VR05</accession>
<feature type="transmembrane region" description="Helical" evidence="1">
    <location>
        <begin position="92"/>
        <end position="125"/>
    </location>
</feature>
<comment type="caution">
    <text evidence="3">The sequence shown here is derived from an EMBL/GenBank/DDBJ whole genome shotgun (WGS) entry which is preliminary data.</text>
</comment>
<evidence type="ECO:0000256" key="1">
    <source>
        <dbReference type="SAM" id="Phobius"/>
    </source>
</evidence>
<name>A0A0P6VR05_9HYPH</name>
<keyword evidence="1" id="KW-1133">Transmembrane helix</keyword>
<keyword evidence="4" id="KW-1185">Reference proteome</keyword>
<dbReference type="RefSeq" id="WP_054359145.1">
    <property type="nucleotide sequence ID" value="NZ_LJYW01000001.1"/>
</dbReference>
<feature type="domain" description="DUF1468" evidence="2">
    <location>
        <begin position="21"/>
        <end position="158"/>
    </location>
</feature>
<reference evidence="3 4" key="1">
    <citation type="submission" date="2015-09" db="EMBL/GenBank/DDBJ databases">
        <authorList>
            <person name="Jackson K.R."/>
            <person name="Lunt B.L."/>
            <person name="Fisher J.N.B."/>
            <person name="Gardner A.V."/>
            <person name="Bailey M.E."/>
            <person name="Deus L.M."/>
            <person name="Earl A.S."/>
            <person name="Gibby P.D."/>
            <person name="Hartmann K.A."/>
            <person name="Liu J.E."/>
            <person name="Manci A.M."/>
            <person name="Nielsen D.A."/>
            <person name="Solomon M.B."/>
            <person name="Breakwell D.P."/>
            <person name="Burnett S.H."/>
            <person name="Grose J.H."/>
        </authorList>
    </citation>
    <scope>NUCLEOTIDE SEQUENCE [LARGE SCALE GENOMIC DNA]</scope>
    <source>
        <strain evidence="3 4">16</strain>
    </source>
</reference>
<feature type="transmembrane region" description="Helical" evidence="1">
    <location>
        <begin position="12"/>
        <end position="33"/>
    </location>
</feature>
<dbReference type="InterPro" id="IPR009936">
    <property type="entry name" value="DUF1468"/>
</dbReference>
<sequence>MADRPEDNQHTLSRQVLELFVAGLFILLSLVVMSDNWRIGARWASDGPEAGYFPFYIGLIMLVASTITFLVNLRRTPALAETFVERAPLMQVLWVFIPTAVFVAAISVAGIYVASTLFIAFFMVVLGRYPIWKAIPIAVLVPVVLFMMFEVWFLVPLPKGPLEAALGY</sequence>
<dbReference type="EMBL" id="LJYW01000001">
    <property type="protein sequence ID" value="KPL52982.1"/>
    <property type="molecule type" value="Genomic_DNA"/>
</dbReference>
<keyword evidence="1" id="KW-0472">Membrane</keyword>
<dbReference type="Pfam" id="PF07331">
    <property type="entry name" value="TctB"/>
    <property type="match status" value="1"/>
</dbReference>
<proteinExistence type="predicted"/>
<dbReference type="STRING" id="665126.ABB55_12775"/>
<keyword evidence="1" id="KW-0812">Transmembrane</keyword>
<evidence type="ECO:0000313" key="4">
    <source>
        <dbReference type="Proteomes" id="UP000048984"/>
    </source>
</evidence>
<dbReference type="Proteomes" id="UP000048984">
    <property type="component" value="Unassembled WGS sequence"/>
</dbReference>
<protein>
    <recommendedName>
        <fullName evidence="2">DUF1468 domain-containing protein</fullName>
    </recommendedName>
</protein>
<feature type="transmembrane region" description="Helical" evidence="1">
    <location>
        <begin position="131"/>
        <end position="155"/>
    </location>
</feature>
<feature type="transmembrane region" description="Helical" evidence="1">
    <location>
        <begin position="53"/>
        <end position="71"/>
    </location>
</feature>